<evidence type="ECO:0000313" key="7">
    <source>
        <dbReference type="EMBL" id="MFC4310646.1"/>
    </source>
</evidence>
<evidence type="ECO:0000256" key="1">
    <source>
        <dbReference type="ARBA" id="ARBA00023015"/>
    </source>
</evidence>
<dbReference type="PANTHER" id="PTHR30055:SF234">
    <property type="entry name" value="HTH-TYPE TRANSCRIPTIONAL REGULATOR BETI"/>
    <property type="match status" value="1"/>
</dbReference>
<keyword evidence="2 4" id="KW-0238">DNA-binding</keyword>
<dbReference type="PROSITE" id="PS50977">
    <property type="entry name" value="HTH_TETR_2"/>
    <property type="match status" value="2"/>
</dbReference>
<dbReference type="PANTHER" id="PTHR30055">
    <property type="entry name" value="HTH-TYPE TRANSCRIPTIONAL REGULATOR RUTR"/>
    <property type="match status" value="1"/>
</dbReference>
<dbReference type="InterPro" id="IPR036271">
    <property type="entry name" value="Tet_transcr_reg_TetR-rel_C_sf"/>
</dbReference>
<proteinExistence type="predicted"/>
<evidence type="ECO:0000259" key="6">
    <source>
        <dbReference type="PROSITE" id="PS50977"/>
    </source>
</evidence>
<organism evidence="7 8">
    <name type="scientific">Steroidobacter flavus</name>
    <dbReference type="NCBI Taxonomy" id="1842136"/>
    <lineage>
        <taxon>Bacteria</taxon>
        <taxon>Pseudomonadati</taxon>
        <taxon>Pseudomonadota</taxon>
        <taxon>Gammaproteobacteria</taxon>
        <taxon>Steroidobacterales</taxon>
        <taxon>Steroidobacteraceae</taxon>
        <taxon>Steroidobacter</taxon>
    </lineage>
</organism>
<dbReference type="InterPro" id="IPR009057">
    <property type="entry name" value="Homeodomain-like_sf"/>
</dbReference>
<feature type="region of interest" description="Disordered" evidence="5">
    <location>
        <begin position="1"/>
        <end position="24"/>
    </location>
</feature>
<reference evidence="8" key="1">
    <citation type="journal article" date="2019" name="Int. J. Syst. Evol. Microbiol.">
        <title>The Global Catalogue of Microorganisms (GCM) 10K type strain sequencing project: providing services to taxonomists for standard genome sequencing and annotation.</title>
        <authorList>
            <consortium name="The Broad Institute Genomics Platform"/>
            <consortium name="The Broad Institute Genome Sequencing Center for Infectious Disease"/>
            <person name="Wu L."/>
            <person name="Ma J."/>
        </authorList>
    </citation>
    <scope>NUCLEOTIDE SEQUENCE [LARGE SCALE GENOMIC DNA]</scope>
    <source>
        <strain evidence="8">CGMCC 1.10759</strain>
    </source>
</reference>
<evidence type="ECO:0000256" key="4">
    <source>
        <dbReference type="PROSITE-ProRule" id="PRU00335"/>
    </source>
</evidence>
<feature type="DNA-binding region" description="H-T-H motif" evidence="4">
    <location>
        <begin position="259"/>
        <end position="278"/>
    </location>
</feature>
<evidence type="ECO:0000256" key="2">
    <source>
        <dbReference type="ARBA" id="ARBA00023125"/>
    </source>
</evidence>
<feature type="domain" description="HTH tetR-type" evidence="6">
    <location>
        <begin position="27"/>
        <end position="87"/>
    </location>
</feature>
<dbReference type="SUPFAM" id="SSF48498">
    <property type="entry name" value="Tetracyclin repressor-like, C-terminal domain"/>
    <property type="match status" value="1"/>
</dbReference>
<dbReference type="Pfam" id="PF00440">
    <property type="entry name" value="TetR_N"/>
    <property type="match status" value="2"/>
</dbReference>
<name>A0ABV8ST07_9GAMM</name>
<dbReference type="SUPFAM" id="SSF46689">
    <property type="entry name" value="Homeodomain-like"/>
    <property type="match status" value="2"/>
</dbReference>
<dbReference type="RefSeq" id="WP_380598299.1">
    <property type="nucleotide sequence ID" value="NZ_JBHSDU010000003.1"/>
</dbReference>
<dbReference type="InterPro" id="IPR050109">
    <property type="entry name" value="HTH-type_TetR-like_transc_reg"/>
</dbReference>
<keyword evidence="3" id="KW-0804">Transcription</keyword>
<dbReference type="PRINTS" id="PR00455">
    <property type="entry name" value="HTHTETR"/>
</dbReference>
<evidence type="ECO:0000313" key="8">
    <source>
        <dbReference type="Proteomes" id="UP001595904"/>
    </source>
</evidence>
<accession>A0ABV8ST07</accession>
<protein>
    <submittedName>
        <fullName evidence="7">TetR/AcrR family transcriptional regulator</fullName>
    </submittedName>
</protein>
<evidence type="ECO:0000256" key="3">
    <source>
        <dbReference type="ARBA" id="ARBA00023163"/>
    </source>
</evidence>
<dbReference type="Gene3D" id="1.10.10.60">
    <property type="entry name" value="Homeodomain-like"/>
    <property type="match status" value="2"/>
</dbReference>
<feature type="DNA-binding region" description="H-T-H motif" evidence="4">
    <location>
        <begin position="50"/>
        <end position="69"/>
    </location>
</feature>
<comment type="caution">
    <text evidence="7">The sequence shown here is derived from an EMBL/GenBank/DDBJ whole genome shotgun (WGS) entry which is preliminary data.</text>
</comment>
<dbReference type="Gene3D" id="1.10.357.10">
    <property type="entry name" value="Tetracycline Repressor, domain 2"/>
    <property type="match status" value="2"/>
</dbReference>
<feature type="domain" description="HTH tetR-type" evidence="6">
    <location>
        <begin position="236"/>
        <end position="296"/>
    </location>
</feature>
<dbReference type="EMBL" id="JBHSDU010000003">
    <property type="protein sequence ID" value="MFC4310646.1"/>
    <property type="molecule type" value="Genomic_DNA"/>
</dbReference>
<dbReference type="Proteomes" id="UP001595904">
    <property type="component" value="Unassembled WGS sequence"/>
</dbReference>
<keyword evidence="8" id="KW-1185">Reference proteome</keyword>
<keyword evidence="1" id="KW-0805">Transcription regulation</keyword>
<evidence type="ECO:0000256" key="5">
    <source>
        <dbReference type="SAM" id="MobiDB-lite"/>
    </source>
</evidence>
<gene>
    <name evidence="7" type="ORF">ACFPN2_16255</name>
</gene>
<dbReference type="InterPro" id="IPR001647">
    <property type="entry name" value="HTH_TetR"/>
</dbReference>
<sequence length="422" mass="47139">MSASDKEVTPPAPRRAAKASGGDTKYARKQQAIIAAASEILNRDGVKGMTLANVASRVGLITTSVTYYFRKKEDLAVACFLDAIARVDALVEAAAQEPDPPARVQRLLYLWLQLRYRVVTGDEPPVALFGDMRTLQKPQRTIVGDAYRRFFAKLCALFESPEFGWMTPTLRAARAHILSEQILWGVIWLRRYDPDDFVRVHTRMCDILLHGFAGAGRTWRNVPVALDEMLPEAQQSAAQETFLIAATRLINERGYRGASVEKISERLNVTKGSFYYHHDAKDDLVVACFKRSFDTMRQIQRTVLTRSDDHWEQLTTLAAALFAYQISERGPLLRTSALVALPLSMRQEMIEAYGQVSNRFAGVIADGITAGSIRAVDPMIGAQMFSATLNASAEYRWWVPGATSEQTHELYAKPMLVGLFAE</sequence>